<keyword evidence="1" id="KW-0812">Transmembrane</keyword>
<proteinExistence type="predicted"/>
<feature type="transmembrane region" description="Helical" evidence="1">
    <location>
        <begin position="72"/>
        <end position="92"/>
    </location>
</feature>
<name>K4AZS2_SOLLC</name>
<dbReference type="EnsemblPlants" id="Solyc01g095330.2.1">
    <property type="protein sequence ID" value="Solyc01g095330.2.1"/>
    <property type="gene ID" value="Solyc01g095330.2"/>
</dbReference>
<dbReference type="Proteomes" id="UP000004994">
    <property type="component" value="Chromosome 1"/>
</dbReference>
<feature type="transmembrane region" description="Helical" evidence="1">
    <location>
        <begin position="112"/>
        <end position="138"/>
    </location>
</feature>
<evidence type="ECO:0000313" key="2">
    <source>
        <dbReference type="EnsemblPlants" id="Solyc01g095330.2.1"/>
    </source>
</evidence>
<reference evidence="2" key="2">
    <citation type="submission" date="2015-06" db="UniProtKB">
        <authorList>
            <consortium name="EnsemblPlants"/>
        </authorList>
    </citation>
    <scope>IDENTIFICATION</scope>
    <source>
        <strain evidence="2">cv. Heinz 1706</strain>
    </source>
</reference>
<evidence type="ECO:0000256" key="1">
    <source>
        <dbReference type="SAM" id="Phobius"/>
    </source>
</evidence>
<keyword evidence="1" id="KW-0472">Membrane</keyword>
<dbReference type="HOGENOM" id="CLU_2363673_0_0_1"/>
<dbReference type="PaxDb" id="4081-Solyc01g095330.2.1"/>
<reference evidence="2" key="1">
    <citation type="journal article" date="2012" name="Nature">
        <title>The tomato genome sequence provides insights into fleshy fruit evolution.</title>
        <authorList>
            <consortium name="Tomato Genome Consortium"/>
        </authorList>
    </citation>
    <scope>NUCLEOTIDE SEQUENCE [LARGE SCALE GENOMIC DNA]</scope>
    <source>
        <strain evidence="2">cv. Heinz 1706</strain>
    </source>
</reference>
<accession>K4AZS2</accession>
<sequence>MKRNDQAFCFYIANPTFLFLSESFNGFTQADPAAGTLFRFNFSFFFLDNLFSSSLTLPERLDMALSCSFPDLINFSIISLNFSFSSIIFLLLSDRASLSQDTWLAVGDAGNMSIFFHSLSSFAFLPGTSIVTGSFACISKFSTCRCSTTTLCSFPSLS</sequence>
<dbReference type="Gramene" id="Solyc01g095330.2.1">
    <property type="protein sequence ID" value="Solyc01g095330.2.1"/>
    <property type="gene ID" value="Solyc01g095330.2"/>
</dbReference>
<organism evidence="2">
    <name type="scientific">Solanum lycopersicum</name>
    <name type="common">Tomato</name>
    <name type="synonym">Lycopersicon esculentum</name>
    <dbReference type="NCBI Taxonomy" id="4081"/>
    <lineage>
        <taxon>Eukaryota</taxon>
        <taxon>Viridiplantae</taxon>
        <taxon>Streptophyta</taxon>
        <taxon>Embryophyta</taxon>
        <taxon>Tracheophyta</taxon>
        <taxon>Spermatophyta</taxon>
        <taxon>Magnoliopsida</taxon>
        <taxon>eudicotyledons</taxon>
        <taxon>Gunneridae</taxon>
        <taxon>Pentapetalae</taxon>
        <taxon>asterids</taxon>
        <taxon>lamiids</taxon>
        <taxon>Solanales</taxon>
        <taxon>Solanaceae</taxon>
        <taxon>Solanoideae</taxon>
        <taxon>Solaneae</taxon>
        <taxon>Solanum</taxon>
        <taxon>Solanum subgen. Lycopersicon</taxon>
    </lineage>
</organism>
<protein>
    <submittedName>
        <fullName evidence="2">Uncharacterized protein</fullName>
    </submittedName>
</protein>
<evidence type="ECO:0000313" key="3">
    <source>
        <dbReference type="Proteomes" id="UP000004994"/>
    </source>
</evidence>
<dbReference type="InParanoid" id="K4AZS2"/>
<keyword evidence="1" id="KW-1133">Transmembrane helix</keyword>
<dbReference type="AlphaFoldDB" id="K4AZS2"/>
<keyword evidence="3" id="KW-1185">Reference proteome</keyword>